<comment type="caution">
    <text evidence="1">The sequence shown here is derived from an EMBL/GenBank/DDBJ whole genome shotgun (WGS) entry which is preliminary data.</text>
</comment>
<dbReference type="RefSeq" id="WP_254168189.1">
    <property type="nucleotide sequence ID" value="NZ_JAHESF010000032.1"/>
</dbReference>
<protein>
    <submittedName>
        <fullName evidence="1">SusD/RagB family nutrient-binding outer membrane lipoprotein</fullName>
    </submittedName>
</protein>
<dbReference type="AlphaFoldDB" id="A0AAP2DP19"/>
<accession>A0AAP2DP19</accession>
<organism evidence="1 2">
    <name type="scientific">Chryseosolibacter histidini</name>
    <dbReference type="NCBI Taxonomy" id="2782349"/>
    <lineage>
        <taxon>Bacteria</taxon>
        <taxon>Pseudomonadati</taxon>
        <taxon>Bacteroidota</taxon>
        <taxon>Cytophagia</taxon>
        <taxon>Cytophagales</taxon>
        <taxon>Chryseotaleaceae</taxon>
        <taxon>Chryseosolibacter</taxon>
    </lineage>
</organism>
<proteinExistence type="predicted"/>
<sequence length="510" mass="55717">MKRINHFLIAIATVMFTVTGCEDDFLDVNTNPNRPTVSTPDLVLPSALYTSVKRVNVELNVLGNLWAGNWTQATDFLFYGTQLSYGVNPSTYNGIYNEIFNQSLNDLKYIETEATKSGDANYVAIAKIMKGYNYLLLVDLWGDVPFDDALQGTNILTPKYEDDAIVYDKALASIDAGIAAIDADGETPGDDDIYFHGDMEAWHKFANTLKLRAYLRMSAVNATKAKQGVESITGGFIGADETVFANPGFLKSTNKMNPFYATYGYSVADAIVSNNKATRAADFGMNFLKNNNDPRLARLYNKPTGDDYKNEFRSIPTGTRETQPNKTFLALSGIGPGIIDDPGNDDDNENADDFGFAKSIVVFSSAESLFLQAEAVQRGWLSGDAKALYESAITENFKLLGVGATEAASAAAAATYYGQAINNVGWNASTDKIEAIITQKWVALNGINGIEAWNEYRRTGFPTGMPISVTALTPKYPIRIPYAQDEFANNGDNVPPASTVFDLPVFWDAN</sequence>
<evidence type="ECO:0000313" key="2">
    <source>
        <dbReference type="Proteomes" id="UP001319200"/>
    </source>
</evidence>
<name>A0AAP2DP19_9BACT</name>
<dbReference type="InterPro" id="IPR011990">
    <property type="entry name" value="TPR-like_helical_dom_sf"/>
</dbReference>
<reference evidence="1 2" key="1">
    <citation type="submission" date="2021-05" db="EMBL/GenBank/DDBJ databases">
        <title>A Polyphasic approach of four new species of the genus Ohtaekwangia: Ohtaekwangia histidinii sp. nov., Ohtaekwangia cretensis sp. nov., Ohtaekwangia indiensis sp. nov., Ohtaekwangia reichenbachii sp. nov. from diverse environment.</title>
        <authorList>
            <person name="Octaviana S."/>
        </authorList>
    </citation>
    <scope>NUCLEOTIDE SEQUENCE [LARGE SCALE GENOMIC DNA]</scope>
    <source>
        <strain evidence="1 2">PWU4</strain>
    </source>
</reference>
<evidence type="ECO:0000313" key="1">
    <source>
        <dbReference type="EMBL" id="MBT1699931.1"/>
    </source>
</evidence>
<dbReference type="Gene3D" id="1.25.40.390">
    <property type="match status" value="1"/>
</dbReference>
<dbReference type="Proteomes" id="UP001319200">
    <property type="component" value="Unassembled WGS sequence"/>
</dbReference>
<keyword evidence="2" id="KW-1185">Reference proteome</keyword>
<dbReference type="SUPFAM" id="SSF48452">
    <property type="entry name" value="TPR-like"/>
    <property type="match status" value="1"/>
</dbReference>
<dbReference type="InterPro" id="IPR041662">
    <property type="entry name" value="SusD-like_2"/>
</dbReference>
<dbReference type="EMBL" id="JAHESF010000032">
    <property type="protein sequence ID" value="MBT1699931.1"/>
    <property type="molecule type" value="Genomic_DNA"/>
</dbReference>
<keyword evidence="1" id="KW-0449">Lipoprotein</keyword>
<dbReference type="Pfam" id="PF12771">
    <property type="entry name" value="SusD-like_2"/>
    <property type="match status" value="1"/>
</dbReference>
<dbReference type="PROSITE" id="PS51257">
    <property type="entry name" value="PROKAR_LIPOPROTEIN"/>
    <property type="match status" value="1"/>
</dbReference>
<gene>
    <name evidence="1" type="ORF">KK083_23800</name>
</gene>